<dbReference type="PANTHER" id="PTHR46211">
    <property type="entry name" value="GLYCEROPHOSPHORYL DIESTER PHOSPHODIESTERASE"/>
    <property type="match status" value="1"/>
</dbReference>
<gene>
    <name evidence="5" type="ORF">EAE32_04835</name>
</gene>
<dbReference type="PANTHER" id="PTHR46211:SF1">
    <property type="entry name" value="GLYCEROPHOSPHODIESTER PHOSPHODIESTERASE, CYTOPLASMIC"/>
    <property type="match status" value="1"/>
</dbReference>
<keyword evidence="6" id="KW-1185">Reference proteome</keyword>
<dbReference type="InterPro" id="IPR030395">
    <property type="entry name" value="GP_PDE_dom"/>
</dbReference>
<evidence type="ECO:0000256" key="1">
    <source>
        <dbReference type="SAM" id="MobiDB-lite"/>
    </source>
</evidence>
<feature type="compositionally biased region" description="Low complexity" evidence="1">
    <location>
        <begin position="31"/>
        <end position="48"/>
    </location>
</feature>
<dbReference type="Pfam" id="PF03009">
    <property type="entry name" value="GDPD"/>
    <property type="match status" value="1"/>
</dbReference>
<accession>A0A3L9L7G6</accession>
<dbReference type="Gene3D" id="2.60.40.1260">
    <property type="entry name" value="Lamin Tail domain"/>
    <property type="match status" value="1"/>
</dbReference>
<evidence type="ECO:0000259" key="4">
    <source>
        <dbReference type="PROSITE" id="PS51841"/>
    </source>
</evidence>
<organism evidence="5 6">
    <name type="scientific">Kocuria tytonicola</name>
    <dbReference type="NCBI Taxonomy" id="2055946"/>
    <lineage>
        <taxon>Bacteria</taxon>
        <taxon>Bacillati</taxon>
        <taxon>Actinomycetota</taxon>
        <taxon>Actinomycetes</taxon>
        <taxon>Micrococcales</taxon>
        <taxon>Micrococcaceae</taxon>
        <taxon>Kocuria</taxon>
    </lineage>
</organism>
<evidence type="ECO:0000259" key="3">
    <source>
        <dbReference type="PROSITE" id="PS51704"/>
    </source>
</evidence>
<name>A0A3L9L7G6_9MICC</name>
<dbReference type="RefSeq" id="WP_121864337.1">
    <property type="nucleotide sequence ID" value="NZ_RDEX01000001.1"/>
</dbReference>
<dbReference type="GO" id="GO:0006629">
    <property type="term" value="P:lipid metabolic process"/>
    <property type="evidence" value="ECO:0007669"/>
    <property type="project" value="InterPro"/>
</dbReference>
<evidence type="ECO:0000313" key="6">
    <source>
        <dbReference type="Proteomes" id="UP000277871"/>
    </source>
</evidence>
<evidence type="ECO:0000256" key="2">
    <source>
        <dbReference type="SAM" id="SignalP"/>
    </source>
</evidence>
<evidence type="ECO:0000313" key="5">
    <source>
        <dbReference type="EMBL" id="RLY94511.1"/>
    </source>
</evidence>
<sequence length="420" mass="43975">MTPHPAPALRRAGTAAALSLAVLAPLSAPTWASAPAAPSSSEQTVTAPQPAPAPLLVGHRGAAGTAPENTVSAFTQARDARADYFELDVQLSADGVPFVFHDDVPARTTNVAQVFPGRENDPITSFTWAELQQLDAGSHFSGAFAGEKIPHFDDAARVATERTGVFVEIKSPENSPGIEKVVADSLHGNPAWARFAHCGKVEVLGYDAASNQQFARLAPEVPLQQLMDTVPDAATLAQVATYADNFGTDYRLLDAAGVGRIKAAGLGAGVYTVDSTAAYDRMVALGLDRVTGDFPVQFTRHAQGLDSFPDSTGVRVSGAVNDVLGGDLQPENGEHVVLQNTSALAVDVSGYRVRDTKDNTLTVGPGYVLAPGQQLRVYTGPGTNRADAYYNGLATEALDDEGDSVALWSSAGTLQDTFSN</sequence>
<protein>
    <submittedName>
        <fullName evidence="5">Esterase</fullName>
    </submittedName>
</protein>
<dbReference type="EMBL" id="RDEX01000001">
    <property type="protein sequence ID" value="RLY94511.1"/>
    <property type="molecule type" value="Genomic_DNA"/>
</dbReference>
<dbReference type="InterPro" id="IPR001322">
    <property type="entry name" value="Lamin_tail_dom"/>
</dbReference>
<dbReference type="Proteomes" id="UP000277871">
    <property type="component" value="Unassembled WGS sequence"/>
</dbReference>
<feature type="region of interest" description="Disordered" evidence="1">
    <location>
        <begin position="31"/>
        <end position="64"/>
    </location>
</feature>
<dbReference type="SUPFAM" id="SSF51695">
    <property type="entry name" value="PLC-like phosphodiesterases"/>
    <property type="match status" value="1"/>
</dbReference>
<keyword evidence="2" id="KW-0732">Signal</keyword>
<dbReference type="PROSITE" id="PS51704">
    <property type="entry name" value="GP_PDE"/>
    <property type="match status" value="1"/>
</dbReference>
<dbReference type="AlphaFoldDB" id="A0A3L9L7G6"/>
<feature type="domain" description="GP-PDE" evidence="3">
    <location>
        <begin position="54"/>
        <end position="302"/>
    </location>
</feature>
<dbReference type="Pfam" id="PF00932">
    <property type="entry name" value="LTD"/>
    <property type="match status" value="1"/>
</dbReference>
<dbReference type="Gene3D" id="3.20.20.190">
    <property type="entry name" value="Phosphatidylinositol (PI) phosphodiesterase"/>
    <property type="match status" value="1"/>
</dbReference>
<proteinExistence type="predicted"/>
<dbReference type="PROSITE" id="PS51841">
    <property type="entry name" value="LTD"/>
    <property type="match status" value="1"/>
</dbReference>
<dbReference type="InterPro" id="IPR017946">
    <property type="entry name" value="PLC-like_Pdiesterase_TIM-brl"/>
</dbReference>
<feature type="chain" id="PRO_5039524172" evidence="2">
    <location>
        <begin position="33"/>
        <end position="420"/>
    </location>
</feature>
<reference evidence="5 6" key="1">
    <citation type="submission" date="2018-10" db="EMBL/GenBank/DDBJ databases">
        <title>Kocuria tytonicola, new bacteria from the preen glands of American barn owls (Tyto furcata).</title>
        <authorList>
            <person name="Braun M.S."/>
            <person name="Wang E."/>
            <person name="Zimmermann S."/>
            <person name="Boutin S."/>
            <person name="Wagner H."/>
            <person name="Wink M."/>
        </authorList>
    </citation>
    <scope>NUCLEOTIDE SEQUENCE [LARGE SCALE GENOMIC DNA]</scope>
    <source>
        <strain evidence="5 6">473</strain>
    </source>
</reference>
<dbReference type="InterPro" id="IPR036415">
    <property type="entry name" value="Lamin_tail_dom_sf"/>
</dbReference>
<feature type="domain" description="LTD" evidence="4">
    <location>
        <begin position="294"/>
        <end position="420"/>
    </location>
</feature>
<dbReference type="GO" id="GO:0008081">
    <property type="term" value="F:phosphoric diester hydrolase activity"/>
    <property type="evidence" value="ECO:0007669"/>
    <property type="project" value="InterPro"/>
</dbReference>
<dbReference type="SUPFAM" id="SSF74853">
    <property type="entry name" value="Lamin A/C globular tail domain"/>
    <property type="match status" value="1"/>
</dbReference>
<comment type="caution">
    <text evidence="5">The sequence shown here is derived from an EMBL/GenBank/DDBJ whole genome shotgun (WGS) entry which is preliminary data.</text>
</comment>
<feature type="signal peptide" evidence="2">
    <location>
        <begin position="1"/>
        <end position="32"/>
    </location>
</feature>